<evidence type="ECO:0000313" key="1">
    <source>
        <dbReference type="EMBL" id="NHN86574.1"/>
    </source>
</evidence>
<gene>
    <name evidence="1" type="ORF">GOB93_18355</name>
</gene>
<keyword evidence="2" id="KW-1185">Reference proteome</keyword>
<dbReference type="EMBL" id="WOTB01000040">
    <property type="protein sequence ID" value="NHN86574.1"/>
    <property type="molecule type" value="Genomic_DNA"/>
</dbReference>
<name>A0ABX0JYJ1_9PROT</name>
<comment type="caution">
    <text evidence="1">The sequence shown here is derived from an EMBL/GenBank/DDBJ whole genome shotgun (WGS) entry which is preliminary data.</text>
</comment>
<evidence type="ECO:0000313" key="2">
    <source>
        <dbReference type="Proteomes" id="UP000635278"/>
    </source>
</evidence>
<proteinExistence type="predicted"/>
<dbReference type="RefSeq" id="WP_173584907.1">
    <property type="nucleotide sequence ID" value="NZ_WOTB01000040.1"/>
</dbReference>
<organism evidence="1 2">
    <name type="scientific">Acetobacter musti</name>
    <dbReference type="NCBI Taxonomy" id="864732"/>
    <lineage>
        <taxon>Bacteria</taxon>
        <taxon>Pseudomonadati</taxon>
        <taxon>Pseudomonadota</taxon>
        <taxon>Alphaproteobacteria</taxon>
        <taxon>Acetobacterales</taxon>
        <taxon>Acetobacteraceae</taxon>
        <taxon>Acetobacter</taxon>
    </lineage>
</organism>
<accession>A0ABX0JYJ1</accession>
<reference evidence="1 2" key="1">
    <citation type="journal article" date="2020" name="Int. J. Syst. Evol. Microbiol.">
        <title>Novel acetic acid bacteria from cider fermentations: Acetobacter conturbans sp. nov. and Acetobacter fallax sp. nov.</title>
        <authorList>
            <person name="Sombolestani A.S."/>
            <person name="Cleenwerck I."/>
            <person name="Cnockaert M."/>
            <person name="Borremans W."/>
            <person name="Wieme A.D."/>
            <person name="De Vuyst L."/>
            <person name="Vandamme P."/>
        </authorList>
    </citation>
    <scope>NUCLEOTIDE SEQUENCE [LARGE SCALE GENOMIC DNA]</scope>
    <source>
        <strain evidence="1 2">LMG 30640</strain>
    </source>
</reference>
<protein>
    <submittedName>
        <fullName evidence="1">Uncharacterized protein</fullName>
    </submittedName>
</protein>
<sequence>MSLTKPTLKYFVIVLAAAENLSGQKPEMPHKNNIRNESEITSIGFALNFTGYFRLS</sequence>
<dbReference type="Proteomes" id="UP000635278">
    <property type="component" value="Unassembled WGS sequence"/>
</dbReference>